<reference evidence="2" key="1">
    <citation type="submission" date="2020-10" db="EMBL/GenBank/DDBJ databases">
        <authorList>
            <person name="Gilroy R."/>
        </authorList>
    </citation>
    <scope>NUCLEOTIDE SEQUENCE</scope>
    <source>
        <strain evidence="2">CHK154-7741</strain>
    </source>
</reference>
<evidence type="ECO:0008006" key="4">
    <source>
        <dbReference type="Google" id="ProtNLM"/>
    </source>
</evidence>
<evidence type="ECO:0000313" key="2">
    <source>
        <dbReference type="EMBL" id="HIU92273.1"/>
    </source>
</evidence>
<proteinExistence type="predicted"/>
<sequence length="178" mass="19890">MTQPQNGGVAASDVKNGTAGTDGQPQDGGNDIEKQLEEMKVQVETLKKERAGQDRKIAEYLKEKEKLTLSSKTAEEQLEYYKNQAATFERKETFRQAFKDIGLNPDEFIEIVDEQDVKIQAEKFANLLKSRTNESVQAALESFKTEELKKKGAVPQPTETVQQKNADVNNAIRAALGR</sequence>
<reference evidence="2" key="2">
    <citation type="journal article" date="2021" name="PeerJ">
        <title>Extensive microbial diversity within the chicken gut microbiome revealed by metagenomics and culture.</title>
        <authorList>
            <person name="Gilroy R."/>
            <person name="Ravi A."/>
            <person name="Getino M."/>
            <person name="Pursley I."/>
            <person name="Horton D.L."/>
            <person name="Alikhan N.F."/>
            <person name="Baker D."/>
            <person name="Gharbi K."/>
            <person name="Hall N."/>
            <person name="Watson M."/>
            <person name="Adriaenssens E.M."/>
            <person name="Foster-Nyarko E."/>
            <person name="Jarju S."/>
            <person name="Secka A."/>
            <person name="Antonio M."/>
            <person name="Oren A."/>
            <person name="Chaudhuri R.R."/>
            <person name="La Ragione R."/>
            <person name="Hildebrand F."/>
            <person name="Pallen M.J."/>
        </authorList>
    </citation>
    <scope>NUCLEOTIDE SEQUENCE</scope>
    <source>
        <strain evidence="2">CHK154-7741</strain>
    </source>
</reference>
<evidence type="ECO:0000256" key="1">
    <source>
        <dbReference type="SAM" id="MobiDB-lite"/>
    </source>
</evidence>
<comment type="caution">
    <text evidence="2">The sequence shown here is derived from an EMBL/GenBank/DDBJ whole genome shotgun (WGS) entry which is preliminary data.</text>
</comment>
<feature type="compositionally biased region" description="Polar residues" evidence="1">
    <location>
        <begin position="157"/>
        <end position="168"/>
    </location>
</feature>
<name>A0A9D1SQQ3_9CLOT</name>
<accession>A0A9D1SQQ3</accession>
<protein>
    <recommendedName>
        <fullName evidence="4">DUF4355 domain-containing protein</fullName>
    </recommendedName>
</protein>
<evidence type="ECO:0000313" key="3">
    <source>
        <dbReference type="Proteomes" id="UP000886748"/>
    </source>
</evidence>
<dbReference type="Proteomes" id="UP000886748">
    <property type="component" value="Unassembled WGS sequence"/>
</dbReference>
<dbReference type="EMBL" id="DVOD01000029">
    <property type="protein sequence ID" value="HIU92273.1"/>
    <property type="molecule type" value="Genomic_DNA"/>
</dbReference>
<feature type="region of interest" description="Disordered" evidence="1">
    <location>
        <begin position="150"/>
        <end position="169"/>
    </location>
</feature>
<organism evidence="2 3">
    <name type="scientific">Candidatus Limenecus avicola</name>
    <dbReference type="NCBI Taxonomy" id="2840847"/>
    <lineage>
        <taxon>Bacteria</taxon>
        <taxon>Bacillati</taxon>
        <taxon>Bacillota</taxon>
        <taxon>Clostridia</taxon>
        <taxon>Eubacteriales</taxon>
        <taxon>Clostridiaceae</taxon>
        <taxon>Clostridiaceae incertae sedis</taxon>
        <taxon>Candidatus Limenecus</taxon>
    </lineage>
</organism>
<gene>
    <name evidence="2" type="ORF">IAD26_03960</name>
</gene>
<feature type="region of interest" description="Disordered" evidence="1">
    <location>
        <begin position="1"/>
        <end position="33"/>
    </location>
</feature>
<dbReference type="AlphaFoldDB" id="A0A9D1SQQ3"/>